<sequence length="82" mass="9404">MEEVLRLENIYKNYGKVEAIQDLSFSCGSSFRVNWWSWNSMGRTISPVSNCNYSWSYLSSIFPKILSEGLNLWSGKRIVGGD</sequence>
<evidence type="ECO:0000313" key="1">
    <source>
        <dbReference type="EMBL" id="PJB56702.1"/>
    </source>
</evidence>
<dbReference type="AlphaFoldDB" id="A0A2M8CCA5"/>
<evidence type="ECO:0000313" key="2">
    <source>
        <dbReference type="Proteomes" id="UP000228560"/>
    </source>
</evidence>
<dbReference type="EMBL" id="PFTV01000113">
    <property type="protein sequence ID" value="PJB56702.1"/>
    <property type="molecule type" value="Genomic_DNA"/>
</dbReference>
<dbReference type="Proteomes" id="UP000228560">
    <property type="component" value="Unassembled WGS sequence"/>
</dbReference>
<comment type="caution">
    <text evidence="1">The sequence shown here is derived from an EMBL/GenBank/DDBJ whole genome shotgun (WGS) entry which is preliminary data.</text>
</comment>
<name>A0A2M8CCA5_9BACT</name>
<proteinExistence type="predicted"/>
<protein>
    <submittedName>
        <fullName evidence="1">Uncharacterized protein</fullName>
    </submittedName>
</protein>
<reference evidence="1 2" key="1">
    <citation type="submission" date="2017-09" db="EMBL/GenBank/DDBJ databases">
        <title>Depth-based differentiation of microbial function through sediment-hosted aquifers and enrichment of novel symbionts in the deep terrestrial subsurface.</title>
        <authorList>
            <person name="Probst A.J."/>
            <person name="Ladd B."/>
            <person name="Jarett J.K."/>
            <person name="Geller-Mcgrath D.E."/>
            <person name="Sieber C.M."/>
            <person name="Emerson J.B."/>
            <person name="Anantharaman K."/>
            <person name="Thomas B.C."/>
            <person name="Malmstrom R."/>
            <person name="Stieglmeier M."/>
            <person name="Klingl A."/>
            <person name="Woyke T."/>
            <person name="Ryan C.M."/>
            <person name="Banfield J.F."/>
        </authorList>
    </citation>
    <scope>NUCLEOTIDE SEQUENCE [LARGE SCALE GENOMIC DNA]</scope>
    <source>
        <strain evidence="1">CG_4_9_14_3_um_filter_33_16</strain>
    </source>
</reference>
<gene>
    <name evidence="1" type="ORF">CO097_04630</name>
</gene>
<accession>A0A2M8CCA5</accession>
<organism evidence="1 2">
    <name type="scientific">Candidatus Infernicultor aquiphilus</name>
    <dbReference type="NCBI Taxonomy" id="1805029"/>
    <lineage>
        <taxon>Bacteria</taxon>
        <taxon>Pseudomonadati</taxon>
        <taxon>Atribacterota</taxon>
        <taxon>Candidatus Phoenicimicrobiia</taxon>
        <taxon>Candidatus Pheonicimicrobiales</taxon>
        <taxon>Candidatus Phoenicimicrobiaceae</taxon>
        <taxon>Candidatus Infernicultor</taxon>
    </lineage>
</organism>